<name>A0AAE3U8J2_9BACT</name>
<gene>
    <name evidence="1" type="ORF">QNI16_23560</name>
</gene>
<evidence type="ECO:0000313" key="2">
    <source>
        <dbReference type="Proteomes" id="UP001241110"/>
    </source>
</evidence>
<dbReference type="RefSeq" id="WP_313983423.1">
    <property type="nucleotide sequence ID" value="NZ_JASJOS010000011.1"/>
</dbReference>
<dbReference type="AlphaFoldDB" id="A0AAE3U8J2"/>
<dbReference type="SUPFAM" id="SSF55797">
    <property type="entry name" value="PR-1-like"/>
    <property type="match status" value="1"/>
</dbReference>
<evidence type="ECO:0000313" key="1">
    <source>
        <dbReference type="EMBL" id="MDJ1483496.1"/>
    </source>
</evidence>
<dbReference type="InterPro" id="IPR035940">
    <property type="entry name" value="CAP_sf"/>
</dbReference>
<reference evidence="1" key="1">
    <citation type="submission" date="2023-05" db="EMBL/GenBank/DDBJ databases">
        <authorList>
            <person name="Zhang X."/>
        </authorList>
    </citation>
    <scope>NUCLEOTIDE SEQUENCE</scope>
    <source>
        <strain evidence="1">YF14B1</strain>
    </source>
</reference>
<dbReference type="Proteomes" id="UP001241110">
    <property type="component" value="Unassembled WGS sequence"/>
</dbReference>
<comment type="caution">
    <text evidence="1">The sequence shown here is derived from an EMBL/GenBank/DDBJ whole genome shotgun (WGS) entry which is preliminary data.</text>
</comment>
<proteinExistence type="predicted"/>
<protein>
    <submittedName>
        <fullName evidence="1">Uncharacterized protein</fullName>
    </submittedName>
</protein>
<sequence length="234" mass="26234">MKLIFWLILFPSVICAQSTIKRTSYSEGGTNYEVVVIEEKAISKTEAEIIALEKIDSIKRMKQRIADGWNIKLLNTGNKVGFMNSFEKEVLLEVNMCRSNPSKYVKYIQQRDGDPVFVKSCIDRLSGCKSLSILQPDSLLSVLAKENAFKIADSGMVGHYGPPYPESAYGGSIDIDNSIIAREYVTGWLVDDGNLFHQRTPYGHREHILTETEHFAGIGYSQKEGFLGVVLKSK</sequence>
<dbReference type="EMBL" id="JASJOS010000011">
    <property type="protein sequence ID" value="MDJ1483496.1"/>
    <property type="molecule type" value="Genomic_DNA"/>
</dbReference>
<accession>A0AAE3U8J2</accession>
<organism evidence="1 2">
    <name type="scientific">Xanthocytophaga flava</name>
    <dbReference type="NCBI Taxonomy" id="3048013"/>
    <lineage>
        <taxon>Bacteria</taxon>
        <taxon>Pseudomonadati</taxon>
        <taxon>Bacteroidota</taxon>
        <taxon>Cytophagia</taxon>
        <taxon>Cytophagales</taxon>
        <taxon>Rhodocytophagaceae</taxon>
        <taxon>Xanthocytophaga</taxon>
    </lineage>
</organism>